<evidence type="ECO:0008006" key="4">
    <source>
        <dbReference type="Google" id="ProtNLM"/>
    </source>
</evidence>
<dbReference type="AlphaFoldDB" id="A0A0G0LC54"/>
<keyword evidence="1" id="KW-0812">Transmembrane</keyword>
<proteinExistence type="predicted"/>
<dbReference type="Pfam" id="PF18926">
    <property type="entry name" value="DUF5676"/>
    <property type="match status" value="1"/>
</dbReference>
<feature type="transmembrane region" description="Helical" evidence="1">
    <location>
        <begin position="12"/>
        <end position="38"/>
    </location>
</feature>
<keyword evidence="1" id="KW-0472">Membrane</keyword>
<name>A0A0G0LC54_9BACT</name>
<evidence type="ECO:0000313" key="3">
    <source>
        <dbReference type="Proteomes" id="UP000034081"/>
    </source>
</evidence>
<dbReference type="Proteomes" id="UP000034081">
    <property type="component" value="Unassembled WGS sequence"/>
</dbReference>
<sequence>MKHDVDTTAKATGVTVGVIYLVCAFSVILFPGLAMSIAQSWFHGLNLSKISGFSVTPGSFVLGFVTSTAGGWLIGYIFAKAYNFLLKK</sequence>
<reference evidence="2 3" key="1">
    <citation type="journal article" date="2015" name="Nature">
        <title>rRNA introns, odd ribosomes, and small enigmatic genomes across a large radiation of phyla.</title>
        <authorList>
            <person name="Brown C.T."/>
            <person name="Hug L.A."/>
            <person name="Thomas B.C."/>
            <person name="Sharon I."/>
            <person name="Castelle C.J."/>
            <person name="Singh A."/>
            <person name="Wilkins M.J."/>
            <person name="Williams K.H."/>
            <person name="Banfield J.F."/>
        </authorList>
    </citation>
    <scope>NUCLEOTIDE SEQUENCE [LARGE SCALE GENOMIC DNA]</scope>
</reference>
<evidence type="ECO:0000256" key="1">
    <source>
        <dbReference type="SAM" id="Phobius"/>
    </source>
</evidence>
<keyword evidence="1" id="KW-1133">Transmembrane helix</keyword>
<feature type="transmembrane region" description="Helical" evidence="1">
    <location>
        <begin position="58"/>
        <end position="79"/>
    </location>
</feature>
<dbReference type="EMBL" id="LBVL01000006">
    <property type="protein sequence ID" value="KKQ85460.1"/>
    <property type="molecule type" value="Genomic_DNA"/>
</dbReference>
<protein>
    <recommendedName>
        <fullName evidence="4">TVP38/TMEM64 family membrane protein</fullName>
    </recommendedName>
</protein>
<comment type="caution">
    <text evidence="2">The sequence shown here is derived from an EMBL/GenBank/DDBJ whole genome shotgun (WGS) entry which is preliminary data.</text>
</comment>
<accession>A0A0G0LC54</accession>
<organism evidence="2 3">
    <name type="scientific">Candidatus Woesebacteria bacterium GW2011_GWB1_38_8</name>
    <dbReference type="NCBI Taxonomy" id="1618570"/>
    <lineage>
        <taxon>Bacteria</taxon>
        <taxon>Candidatus Woeseibacteriota</taxon>
    </lineage>
</organism>
<dbReference type="InterPro" id="IPR044020">
    <property type="entry name" value="DUF5676"/>
</dbReference>
<dbReference type="STRING" id="1618570.UT08_C0006G0043"/>
<evidence type="ECO:0000313" key="2">
    <source>
        <dbReference type="EMBL" id="KKQ85460.1"/>
    </source>
</evidence>
<gene>
    <name evidence="2" type="ORF">UT08_C0006G0043</name>
</gene>